<dbReference type="SUPFAM" id="SSF55073">
    <property type="entry name" value="Nucleotide cyclase"/>
    <property type="match status" value="1"/>
</dbReference>
<dbReference type="SMART" id="SM00052">
    <property type="entry name" value="EAL"/>
    <property type="match status" value="1"/>
</dbReference>
<dbReference type="InterPro" id="IPR035919">
    <property type="entry name" value="EAL_sf"/>
</dbReference>
<dbReference type="CDD" id="cd01948">
    <property type="entry name" value="EAL"/>
    <property type="match status" value="1"/>
</dbReference>
<name>Q2IR39_RHOP2</name>
<dbReference type="Gene3D" id="3.30.70.270">
    <property type="match status" value="1"/>
</dbReference>
<feature type="region of interest" description="Disordered" evidence="1">
    <location>
        <begin position="578"/>
        <end position="608"/>
    </location>
</feature>
<accession>Q2IR39</accession>
<dbReference type="HOGENOM" id="CLU_000445_70_50_5"/>
<evidence type="ECO:0000256" key="1">
    <source>
        <dbReference type="SAM" id="MobiDB-lite"/>
    </source>
</evidence>
<dbReference type="SMART" id="SM00267">
    <property type="entry name" value="GGDEF"/>
    <property type="match status" value="1"/>
</dbReference>
<feature type="domain" description="EAL" evidence="2">
    <location>
        <begin position="328"/>
        <end position="582"/>
    </location>
</feature>
<evidence type="ECO:0000259" key="3">
    <source>
        <dbReference type="PROSITE" id="PS50887"/>
    </source>
</evidence>
<dbReference type="SUPFAM" id="SSF141868">
    <property type="entry name" value="EAL domain-like"/>
    <property type="match status" value="1"/>
</dbReference>
<reference evidence="4 5" key="1">
    <citation type="submission" date="2006-01" db="EMBL/GenBank/DDBJ databases">
        <title>Complete sequence of Rhodopseudomonas palustris HaA2.</title>
        <authorList>
            <consortium name="US DOE Joint Genome Institute"/>
            <person name="Copeland A."/>
            <person name="Lucas S."/>
            <person name="Lapidus A."/>
            <person name="Barry K."/>
            <person name="Detter J.C."/>
            <person name="Glavina T."/>
            <person name="Hammon N."/>
            <person name="Israni S."/>
            <person name="Pitluck S."/>
            <person name="Chain P."/>
            <person name="Malfatti S."/>
            <person name="Shin M."/>
            <person name="Vergez L."/>
            <person name="Schmutz J."/>
            <person name="Larimer F."/>
            <person name="Land M."/>
            <person name="Hauser L."/>
            <person name="Pelletier D.A."/>
            <person name="Kyrpides N."/>
            <person name="Anderson I."/>
            <person name="Oda Y."/>
            <person name="Harwood C.S."/>
            <person name="Richardson P."/>
        </authorList>
    </citation>
    <scope>NUCLEOTIDE SEQUENCE [LARGE SCALE GENOMIC DNA]</scope>
    <source>
        <strain evidence="4 5">HaA2</strain>
    </source>
</reference>
<dbReference type="Pfam" id="PF00990">
    <property type="entry name" value="GGDEF"/>
    <property type="match status" value="1"/>
</dbReference>
<feature type="domain" description="GGDEF" evidence="3">
    <location>
        <begin position="186"/>
        <end position="319"/>
    </location>
</feature>
<feature type="region of interest" description="Disordered" evidence="1">
    <location>
        <begin position="1"/>
        <end position="27"/>
    </location>
</feature>
<evidence type="ECO:0000259" key="2">
    <source>
        <dbReference type="PROSITE" id="PS50883"/>
    </source>
</evidence>
<dbReference type="PANTHER" id="PTHR44757">
    <property type="entry name" value="DIGUANYLATE CYCLASE DGCP"/>
    <property type="match status" value="1"/>
</dbReference>
<dbReference type="STRING" id="316058.RPB_4638"/>
<dbReference type="PANTHER" id="PTHR44757:SF2">
    <property type="entry name" value="BIOFILM ARCHITECTURE MAINTENANCE PROTEIN MBAA"/>
    <property type="match status" value="1"/>
</dbReference>
<gene>
    <name evidence="4" type="ordered locus">RPB_4638</name>
</gene>
<protein>
    <submittedName>
        <fullName evidence="4">Diguanylate cyclase/phosphodiesterase</fullName>
    </submittedName>
</protein>
<dbReference type="CDD" id="cd01949">
    <property type="entry name" value="GGDEF"/>
    <property type="match status" value="1"/>
</dbReference>
<evidence type="ECO:0000313" key="4">
    <source>
        <dbReference type="EMBL" id="ABD09321.1"/>
    </source>
</evidence>
<dbReference type="InterPro" id="IPR052155">
    <property type="entry name" value="Biofilm_reg_signaling"/>
</dbReference>
<dbReference type="InterPro" id="IPR001633">
    <property type="entry name" value="EAL_dom"/>
</dbReference>
<sequence>MSSAAPHEMSGDATESEPSASAGTASGGDLPAFAEDIDFQLLKDIVRGLPSLVTVQDHQGEFLIVNDAAAARFNRPAGPGATATPCVALEQRRADGLALLATGRGAICEERAGDGATARTFLTAHRPIEIGGRRLLLSSSLDMTEQKAIEDDLFRRAYFDELTGLPNRSVIEHRADTLLRAGGTPSRFALAFLDIDNFKHINDYYGHAVGDALLVGVAKRLGLELRETDMLSRISGDEFLLLLNPIESPAEVADHIDFLLQRLKAPFYIDGSELFASASTGISLYPEHGHTFDALRQNADIAMYRVKIATKGAAAMFDVAMEREALERMRIEQSLRQAILDRRFCCAFQPKVDIRTREIKGIEALVRLRDDDGVIQAPGTFVDLAVELGLIDELTHLVLAEIMKSIDLINDAFGTHASISINVAAKQAGNSHFMQSFAAALAATECPSRFIIEVTEDAFVTKSHFQSEILPMLREIGVGISIDDFGIGYSSLSALADITADEIKIDRSFITDIHKRPRSQGILRAIESLSEALGMTVIAEGIETFEELAYLQTMTRIRYAQGYYFAKPVFLEELKPSAQGFEGGRPRESGRQIDQARPVISRTNAGRS</sequence>
<evidence type="ECO:0000313" key="5">
    <source>
        <dbReference type="Proteomes" id="UP000008809"/>
    </source>
</evidence>
<dbReference type="eggNOG" id="COG5001">
    <property type="taxonomic scope" value="Bacteria"/>
</dbReference>
<dbReference type="AlphaFoldDB" id="Q2IR39"/>
<dbReference type="PROSITE" id="PS50883">
    <property type="entry name" value="EAL"/>
    <property type="match status" value="1"/>
</dbReference>
<organism evidence="4 5">
    <name type="scientific">Rhodopseudomonas palustris (strain HaA2)</name>
    <dbReference type="NCBI Taxonomy" id="316058"/>
    <lineage>
        <taxon>Bacteria</taxon>
        <taxon>Pseudomonadati</taxon>
        <taxon>Pseudomonadota</taxon>
        <taxon>Alphaproteobacteria</taxon>
        <taxon>Hyphomicrobiales</taxon>
        <taxon>Nitrobacteraceae</taxon>
        <taxon>Rhodopseudomonas</taxon>
    </lineage>
</organism>
<keyword evidence="5" id="KW-1185">Reference proteome</keyword>
<dbReference type="InterPro" id="IPR043128">
    <property type="entry name" value="Rev_trsase/Diguanyl_cyclase"/>
</dbReference>
<dbReference type="RefSeq" id="WP_011443503.1">
    <property type="nucleotide sequence ID" value="NC_007778.1"/>
</dbReference>
<dbReference type="PROSITE" id="PS50887">
    <property type="entry name" value="GGDEF"/>
    <property type="match status" value="1"/>
</dbReference>
<dbReference type="Pfam" id="PF00563">
    <property type="entry name" value="EAL"/>
    <property type="match status" value="1"/>
</dbReference>
<dbReference type="EMBL" id="CP000250">
    <property type="protein sequence ID" value="ABD09321.1"/>
    <property type="molecule type" value="Genomic_DNA"/>
</dbReference>
<dbReference type="InterPro" id="IPR029787">
    <property type="entry name" value="Nucleotide_cyclase"/>
</dbReference>
<dbReference type="NCBIfam" id="TIGR00254">
    <property type="entry name" value="GGDEF"/>
    <property type="match status" value="1"/>
</dbReference>
<dbReference type="Proteomes" id="UP000008809">
    <property type="component" value="Chromosome"/>
</dbReference>
<dbReference type="KEGG" id="rpb:RPB_4638"/>
<dbReference type="Gene3D" id="3.20.20.450">
    <property type="entry name" value="EAL domain"/>
    <property type="match status" value="1"/>
</dbReference>
<dbReference type="InterPro" id="IPR000160">
    <property type="entry name" value="GGDEF_dom"/>
</dbReference>
<proteinExistence type="predicted"/>